<feature type="domain" description="C2H2-type" evidence="7">
    <location>
        <begin position="1131"/>
        <end position="1158"/>
    </location>
</feature>
<feature type="domain" description="C2H2-type" evidence="7">
    <location>
        <begin position="979"/>
        <end position="1006"/>
    </location>
</feature>
<feature type="domain" description="C2H2-type" evidence="7">
    <location>
        <begin position="1189"/>
        <end position="1216"/>
    </location>
</feature>
<dbReference type="FunFam" id="3.30.160.60:FF:000446">
    <property type="entry name" value="Zinc finger protein"/>
    <property type="match status" value="1"/>
</dbReference>
<dbReference type="InParanoid" id="E0VU58"/>
<dbReference type="PANTHER" id="PTHR24408">
    <property type="entry name" value="ZINC FINGER PROTEIN"/>
    <property type="match status" value="1"/>
</dbReference>
<evidence type="ECO:0000313" key="8">
    <source>
        <dbReference type="EMBL" id="EEB16914.1"/>
    </source>
</evidence>
<feature type="domain" description="C2H2-type" evidence="7">
    <location>
        <begin position="1007"/>
        <end position="1035"/>
    </location>
</feature>
<dbReference type="RefSeq" id="XP_002429652.1">
    <property type="nucleotide sequence ID" value="XM_002429607.1"/>
</dbReference>
<feature type="compositionally biased region" description="Basic and acidic residues" evidence="6">
    <location>
        <begin position="849"/>
        <end position="863"/>
    </location>
</feature>
<dbReference type="OMA" id="QRMHAPD"/>
<feature type="domain" description="C2H2-type" evidence="7">
    <location>
        <begin position="1217"/>
        <end position="1246"/>
    </location>
</feature>
<dbReference type="PROSITE" id="PS50157">
    <property type="entry name" value="ZINC_FINGER_C2H2_2"/>
    <property type="match status" value="12"/>
</dbReference>
<feature type="compositionally biased region" description="Polar residues" evidence="6">
    <location>
        <begin position="188"/>
        <end position="201"/>
    </location>
</feature>
<accession>E0VU58</accession>
<keyword evidence="3 5" id="KW-0863">Zinc-finger</keyword>
<feature type="domain" description="C2H2-type" evidence="7">
    <location>
        <begin position="774"/>
        <end position="802"/>
    </location>
</feature>
<dbReference type="FunCoup" id="E0VU58">
    <property type="interactions" value="355"/>
</dbReference>
<feature type="region of interest" description="Disordered" evidence="6">
    <location>
        <begin position="242"/>
        <end position="276"/>
    </location>
</feature>
<dbReference type="PANTHER" id="PTHR24408:SF58">
    <property type="entry name" value="TRANSCRIPTION FACTOR (TFIIIA), PUTATIVE (AFU_ORTHOLOGUE AFUA_1G05150)-RELATED"/>
    <property type="match status" value="1"/>
</dbReference>
<dbReference type="GO" id="GO:0043565">
    <property type="term" value="F:sequence-specific DNA binding"/>
    <property type="evidence" value="ECO:0007669"/>
    <property type="project" value="TreeGrafter"/>
</dbReference>
<evidence type="ECO:0000313" key="9">
    <source>
        <dbReference type="EnsemblMetazoa" id="PHUM446260-PA"/>
    </source>
</evidence>
<evidence type="ECO:0000256" key="2">
    <source>
        <dbReference type="ARBA" id="ARBA00022737"/>
    </source>
</evidence>
<reference evidence="8" key="1">
    <citation type="submission" date="2007-04" db="EMBL/GenBank/DDBJ databases">
        <title>Annotation of Pediculus humanus corporis strain USDA.</title>
        <authorList>
            <person name="Kirkness E."/>
            <person name="Hannick L."/>
            <person name="Hass B."/>
            <person name="Bruggner R."/>
            <person name="Lawson D."/>
            <person name="Bidwell S."/>
            <person name="Joardar V."/>
            <person name="Caler E."/>
            <person name="Walenz B."/>
            <person name="Inman J."/>
            <person name="Schobel S."/>
            <person name="Galinsky K."/>
            <person name="Amedeo P."/>
            <person name="Strausberg R."/>
        </authorList>
    </citation>
    <scope>NUCLEOTIDE SEQUENCE</scope>
    <source>
        <strain evidence="8">USDA</strain>
    </source>
</reference>
<keyword evidence="2" id="KW-0677">Repeat</keyword>
<dbReference type="Gene3D" id="4.10.90.10">
    <property type="entry name" value="Capsid protein VP4 superfamily, Picornavirus"/>
    <property type="match status" value="1"/>
</dbReference>
<evidence type="ECO:0000256" key="1">
    <source>
        <dbReference type="ARBA" id="ARBA00022723"/>
    </source>
</evidence>
<keyword evidence="1" id="KW-0479">Metal-binding</keyword>
<dbReference type="AlphaFoldDB" id="E0VU58"/>
<dbReference type="SUPFAM" id="SSF57667">
    <property type="entry name" value="beta-beta-alpha zinc fingers"/>
    <property type="match status" value="6"/>
</dbReference>
<evidence type="ECO:0000256" key="5">
    <source>
        <dbReference type="PROSITE-ProRule" id="PRU00042"/>
    </source>
</evidence>
<dbReference type="InterPro" id="IPR013087">
    <property type="entry name" value="Znf_C2H2_type"/>
</dbReference>
<feature type="compositionally biased region" description="Low complexity" evidence="6">
    <location>
        <begin position="260"/>
        <end position="276"/>
    </location>
</feature>
<dbReference type="EMBL" id="DS235780">
    <property type="protein sequence ID" value="EEB16914.1"/>
    <property type="molecule type" value="Genomic_DNA"/>
</dbReference>
<evidence type="ECO:0000259" key="7">
    <source>
        <dbReference type="PROSITE" id="PS50157"/>
    </source>
</evidence>
<dbReference type="GO" id="GO:0000981">
    <property type="term" value="F:DNA-binding transcription factor activity, RNA polymerase II-specific"/>
    <property type="evidence" value="ECO:0007669"/>
    <property type="project" value="TreeGrafter"/>
</dbReference>
<name>E0VU58_PEDHC</name>
<keyword evidence="10" id="KW-1185">Reference proteome</keyword>
<evidence type="ECO:0000256" key="4">
    <source>
        <dbReference type="ARBA" id="ARBA00022833"/>
    </source>
</evidence>
<dbReference type="HOGENOM" id="CLU_274103_0_0_1"/>
<reference evidence="8" key="2">
    <citation type="submission" date="2007-04" db="EMBL/GenBank/DDBJ databases">
        <title>The genome of the human body louse.</title>
        <authorList>
            <consortium name="The Human Body Louse Genome Consortium"/>
            <person name="Kirkness E."/>
            <person name="Walenz B."/>
            <person name="Hass B."/>
            <person name="Bruggner R."/>
            <person name="Strausberg R."/>
        </authorList>
    </citation>
    <scope>NUCLEOTIDE SEQUENCE</scope>
    <source>
        <strain evidence="8">USDA</strain>
    </source>
</reference>
<proteinExistence type="predicted"/>
<dbReference type="GO" id="GO:0005634">
    <property type="term" value="C:nucleus"/>
    <property type="evidence" value="ECO:0007669"/>
    <property type="project" value="TreeGrafter"/>
</dbReference>
<evidence type="ECO:0000256" key="3">
    <source>
        <dbReference type="ARBA" id="ARBA00022771"/>
    </source>
</evidence>
<dbReference type="VEuPathDB" id="VectorBase:PHUM446260"/>
<gene>
    <name evidence="9" type="primary">8231191</name>
    <name evidence="8" type="ORF">Phum_PHUM446260</name>
</gene>
<dbReference type="SMART" id="SM00355">
    <property type="entry name" value="ZnF_C2H2"/>
    <property type="match status" value="16"/>
</dbReference>
<feature type="domain" description="C2H2-type" evidence="7">
    <location>
        <begin position="927"/>
        <end position="949"/>
    </location>
</feature>
<protein>
    <recommendedName>
        <fullName evidence="7">C2H2-type domain-containing protein</fullName>
    </recommendedName>
</protein>
<feature type="domain" description="C2H2-type" evidence="7">
    <location>
        <begin position="1161"/>
        <end position="1188"/>
    </location>
</feature>
<dbReference type="FunFam" id="3.30.160.60:FF:000100">
    <property type="entry name" value="Zinc finger 45-like"/>
    <property type="match status" value="1"/>
</dbReference>
<dbReference type="KEGG" id="phu:Phum_PHUM446260"/>
<dbReference type="eggNOG" id="KOG1721">
    <property type="taxonomic scope" value="Eukaryota"/>
</dbReference>
<feature type="region of interest" description="Disordered" evidence="6">
    <location>
        <begin position="841"/>
        <end position="863"/>
    </location>
</feature>
<sequence>MENTNTICPICTLYLREGISLQAHLDTHPKEKVIEALLKISNGGNVTTSNSATTLPYDGSNASLQTFTNSHSSFLSNPYVNPPQSQMTTAVTYQHFISSNGSTILPQYIQVPSVINSNNNLPVMPNQAMNFIPNQTVNYSQNIYNPMYNPYIPHPYPFQPFYSNNLPTSALPPDDSFIQTNNVNENSSALKQSGQVMPITQSSTAKKKTTSVGATKSIRRRKILKKSVLRFSGQHRKRRIFRAKTNDSSSSLSVIKSPLKGKSGVSNKSSSATSKRSVINLPIPKITLGNSSKNSNIKIMPKPPITFIPEDTINTQTDCKTSPLHPPSFSNIPSSNNFIKKENVQCDFRSRSMSSEIINDTCDNNEEFDEGVHLNSVIVESSSLQNTNTELKDCQDLVKNVESEASCIQQIMKSVIINLESENDLPVENTKDPLSFEDAEEEVDDSANDKLVDNYNDFESQEVMEEVNDDKRVEKEEEENIFQIIEIGEESKIKISDANLNDCFSDGIFDKNFECNHQSSSEFTTNQKINIVSNKSVSENNRDQSSYSEFVLSCSSNLQNKHCENVTENRGTIENNFYSNNYCESVSMSNTSNIIEKPSVKSNAFHSVSFGDALPVTYNDLQPVNTSKVFQNIGLNGPNVNLGKNANGNNLSELLKTENSNVLESVIHLVSGNNETKNVIDMNEKYVASTSQANENHLDISNMSPIGLNIQADESMPARGELSEQESLGAENSTWNLFHNAYANDTKILQMWRNADNPQVISVIECKKNNNKKFKCSVCGEIFSCAKERRVHKNAVHTNKEQTTPKKVKNYACNYCEQVFLSIRDRKTHVVENHFTELKQKKNTSQSIKQEKPEPETNDGPLEKLDASVKNEIVGEGGENGVKLENPLPAPESESPRVKYCSQCRLPCQGIKKLREHQRLEHGKVHFKCETCSQCFDEETDYNDHLLIHPLVCDKCGKTFHKKANLNLHMKRHLETRPYECPFCPKSFITRQKLEEHKNGHSGKKPLKCGLCDKTFSRHSNLIQHKNLHHLNVKKKIKDFVCRCGEVFHSLRKLEWHKEVHEPNPKPCPFCSRKFIHSASVTRHIRRAHMPDYLPGDNREYDNVNCPVCDKVYLRSSLAVHLRVHNGEKPFPCKICNKKFSTKWNLELHNWTHQSRNDMPFKCDTCKSAFFRESDFVSHLNSHKNHKPYTCNVCGQKFIRKYSCLRHQEEHKKSKQFVCAVSGCAKSFHRGYYLRDHMKIHSGVRPHTCHICGKASSTKSNHNKHVRIHDTREPINTEN</sequence>
<feature type="domain" description="C2H2-type" evidence="7">
    <location>
        <begin position="1066"/>
        <end position="1094"/>
    </location>
</feature>
<dbReference type="GeneID" id="8231191"/>
<evidence type="ECO:0000256" key="6">
    <source>
        <dbReference type="SAM" id="MobiDB-lite"/>
    </source>
</evidence>
<dbReference type="Gene3D" id="3.30.160.60">
    <property type="entry name" value="Classic Zinc Finger"/>
    <property type="match status" value="10"/>
</dbReference>
<dbReference type="InterPro" id="IPR037080">
    <property type="entry name" value="Capsid_VP4_sf_Picornavirus"/>
</dbReference>
<feature type="domain" description="C2H2-type" evidence="7">
    <location>
        <begin position="1247"/>
        <end position="1274"/>
    </location>
</feature>
<dbReference type="GO" id="GO:0008270">
    <property type="term" value="F:zinc ion binding"/>
    <property type="evidence" value="ECO:0007669"/>
    <property type="project" value="UniProtKB-KW"/>
</dbReference>
<dbReference type="CTD" id="8231191"/>
<keyword evidence="4" id="KW-0862">Zinc</keyword>
<dbReference type="PROSITE" id="PS00028">
    <property type="entry name" value="ZINC_FINGER_C2H2_1"/>
    <property type="match status" value="11"/>
</dbReference>
<reference evidence="9" key="3">
    <citation type="submission" date="2020-05" db="UniProtKB">
        <authorList>
            <consortium name="EnsemblMetazoa"/>
        </authorList>
    </citation>
    <scope>IDENTIFICATION</scope>
    <source>
        <strain evidence="9">USDA</strain>
    </source>
</reference>
<dbReference type="EnsemblMetazoa" id="PHUM446260-RA">
    <property type="protein sequence ID" value="PHUM446260-PA"/>
    <property type="gene ID" value="PHUM446260"/>
</dbReference>
<dbReference type="EMBL" id="AAZO01005449">
    <property type="status" value="NOT_ANNOTATED_CDS"/>
    <property type="molecule type" value="Genomic_DNA"/>
</dbReference>
<feature type="domain" description="C2H2-type" evidence="7">
    <location>
        <begin position="951"/>
        <end position="978"/>
    </location>
</feature>
<organism>
    <name type="scientific">Pediculus humanus subsp. corporis</name>
    <name type="common">Body louse</name>
    <dbReference type="NCBI Taxonomy" id="121224"/>
    <lineage>
        <taxon>Eukaryota</taxon>
        <taxon>Metazoa</taxon>
        <taxon>Ecdysozoa</taxon>
        <taxon>Arthropoda</taxon>
        <taxon>Hexapoda</taxon>
        <taxon>Insecta</taxon>
        <taxon>Pterygota</taxon>
        <taxon>Neoptera</taxon>
        <taxon>Paraneoptera</taxon>
        <taxon>Psocodea</taxon>
        <taxon>Troctomorpha</taxon>
        <taxon>Phthiraptera</taxon>
        <taxon>Anoplura</taxon>
        <taxon>Pediculidae</taxon>
        <taxon>Pediculus</taxon>
    </lineage>
</organism>
<feature type="domain" description="C2H2-type" evidence="7">
    <location>
        <begin position="1104"/>
        <end position="1130"/>
    </location>
</feature>
<dbReference type="OrthoDB" id="10249535at2759"/>
<dbReference type="InterPro" id="IPR036236">
    <property type="entry name" value="Znf_C2H2_sf"/>
</dbReference>
<dbReference type="Pfam" id="PF00096">
    <property type="entry name" value="zf-C2H2"/>
    <property type="match status" value="4"/>
</dbReference>
<evidence type="ECO:0000313" key="10">
    <source>
        <dbReference type="Proteomes" id="UP000009046"/>
    </source>
</evidence>
<feature type="region of interest" description="Disordered" evidence="6">
    <location>
        <begin position="188"/>
        <end position="215"/>
    </location>
</feature>
<dbReference type="Proteomes" id="UP000009046">
    <property type="component" value="Unassembled WGS sequence"/>
</dbReference>